<evidence type="ECO:0000313" key="3">
    <source>
        <dbReference type="Proteomes" id="UP001187192"/>
    </source>
</evidence>
<dbReference type="EMBL" id="BTGU01000056">
    <property type="protein sequence ID" value="GMN55341.1"/>
    <property type="molecule type" value="Genomic_DNA"/>
</dbReference>
<comment type="caution">
    <text evidence="2">The sequence shown here is derived from an EMBL/GenBank/DDBJ whole genome shotgun (WGS) entry which is preliminary data.</text>
</comment>
<reference evidence="2" key="1">
    <citation type="submission" date="2023-07" db="EMBL/GenBank/DDBJ databases">
        <title>draft genome sequence of fig (Ficus carica).</title>
        <authorList>
            <person name="Takahashi T."/>
            <person name="Nishimura K."/>
        </authorList>
    </citation>
    <scope>NUCLEOTIDE SEQUENCE</scope>
</reference>
<accession>A0AA88B0Q4</accession>
<feature type="compositionally biased region" description="Gly residues" evidence="1">
    <location>
        <begin position="40"/>
        <end position="51"/>
    </location>
</feature>
<organism evidence="2 3">
    <name type="scientific">Ficus carica</name>
    <name type="common">Common fig</name>
    <dbReference type="NCBI Taxonomy" id="3494"/>
    <lineage>
        <taxon>Eukaryota</taxon>
        <taxon>Viridiplantae</taxon>
        <taxon>Streptophyta</taxon>
        <taxon>Embryophyta</taxon>
        <taxon>Tracheophyta</taxon>
        <taxon>Spermatophyta</taxon>
        <taxon>Magnoliopsida</taxon>
        <taxon>eudicotyledons</taxon>
        <taxon>Gunneridae</taxon>
        <taxon>Pentapetalae</taxon>
        <taxon>rosids</taxon>
        <taxon>fabids</taxon>
        <taxon>Rosales</taxon>
        <taxon>Moraceae</taxon>
        <taxon>Ficeae</taxon>
        <taxon>Ficus</taxon>
    </lineage>
</organism>
<evidence type="ECO:0000256" key="1">
    <source>
        <dbReference type="SAM" id="MobiDB-lite"/>
    </source>
</evidence>
<feature type="region of interest" description="Disordered" evidence="1">
    <location>
        <begin position="1"/>
        <end position="23"/>
    </location>
</feature>
<name>A0AA88B0Q4_FICCA</name>
<protein>
    <submittedName>
        <fullName evidence="2">Uncharacterized protein</fullName>
    </submittedName>
</protein>
<evidence type="ECO:0000313" key="2">
    <source>
        <dbReference type="EMBL" id="GMN55341.1"/>
    </source>
</evidence>
<feature type="compositionally biased region" description="Basic and acidic residues" evidence="1">
    <location>
        <begin position="193"/>
        <end position="202"/>
    </location>
</feature>
<dbReference type="AlphaFoldDB" id="A0AA88B0Q4"/>
<feature type="compositionally biased region" description="Polar residues" evidence="1">
    <location>
        <begin position="109"/>
        <end position="122"/>
    </location>
</feature>
<proteinExistence type="predicted"/>
<feature type="region of interest" description="Disordered" evidence="1">
    <location>
        <begin position="36"/>
        <end position="74"/>
    </location>
</feature>
<feature type="region of interest" description="Disordered" evidence="1">
    <location>
        <begin position="169"/>
        <end position="209"/>
    </location>
</feature>
<keyword evidence="3" id="KW-1185">Reference proteome</keyword>
<sequence length="209" mass="22221">MELGLSLGDPPNPFGFLEKHNRGNDNKGSAFCMDLSIGPCGTGEDGGGGGERVWREEEEPEEPERKEQQGSGGNDVVCIAQIENIVANDKPGTSPVQLDLLPLSPVPRTTSSHGFPWSSSTECGGVGGLELNRVSKATAEEAAEEGSSPNSNSGATSFQMEMCLYNNNSNYTKGLDRNNNNNNNIGNSKRDHHYVSEGEEAKASSSQTT</sequence>
<gene>
    <name evidence="2" type="ORF">TIFTF001_024460</name>
</gene>
<feature type="region of interest" description="Disordered" evidence="1">
    <location>
        <begin position="109"/>
        <end position="156"/>
    </location>
</feature>
<feature type="compositionally biased region" description="Low complexity" evidence="1">
    <location>
        <begin position="145"/>
        <end position="155"/>
    </location>
</feature>
<dbReference type="Proteomes" id="UP001187192">
    <property type="component" value="Unassembled WGS sequence"/>
</dbReference>